<name>A0A0J6ST34_9HYPH</name>
<dbReference type="OrthoDB" id="9761532at2"/>
<dbReference type="GO" id="GO:0046872">
    <property type="term" value="F:metal ion binding"/>
    <property type="evidence" value="ECO:0007669"/>
    <property type="project" value="UniProtKB-KW"/>
</dbReference>
<evidence type="ECO:0000313" key="5">
    <source>
        <dbReference type="Proteomes" id="UP000035929"/>
    </source>
</evidence>
<evidence type="ECO:0008006" key="6">
    <source>
        <dbReference type="Google" id="ProtNLM"/>
    </source>
</evidence>
<dbReference type="EMBL" id="LABX01000064">
    <property type="protein sequence ID" value="KMO36869.1"/>
    <property type="molecule type" value="Genomic_DNA"/>
</dbReference>
<dbReference type="AlphaFoldDB" id="A0A0J6ST34"/>
<dbReference type="Pfam" id="PF01546">
    <property type="entry name" value="Peptidase_M20"/>
    <property type="match status" value="1"/>
</dbReference>
<evidence type="ECO:0000256" key="3">
    <source>
        <dbReference type="ARBA" id="ARBA00022801"/>
    </source>
</evidence>
<dbReference type="Gene3D" id="3.40.630.10">
    <property type="entry name" value="Zn peptidases"/>
    <property type="match status" value="1"/>
</dbReference>
<proteinExistence type="predicted"/>
<protein>
    <recommendedName>
        <fullName evidence="6">Peptidase M20 dimerisation domain-containing protein</fullName>
    </recommendedName>
</protein>
<keyword evidence="1" id="KW-0645">Protease</keyword>
<keyword evidence="3" id="KW-0378">Hydrolase</keyword>
<dbReference type="InterPro" id="IPR051458">
    <property type="entry name" value="Cyt/Met_Dipeptidase"/>
</dbReference>
<evidence type="ECO:0000256" key="2">
    <source>
        <dbReference type="ARBA" id="ARBA00022723"/>
    </source>
</evidence>
<dbReference type="PATRIC" id="fig|270351.6.peg.6550"/>
<organism evidence="4 5">
    <name type="scientific">Methylobacterium aquaticum</name>
    <dbReference type="NCBI Taxonomy" id="270351"/>
    <lineage>
        <taxon>Bacteria</taxon>
        <taxon>Pseudomonadati</taxon>
        <taxon>Pseudomonadota</taxon>
        <taxon>Alphaproteobacteria</taxon>
        <taxon>Hyphomicrobiales</taxon>
        <taxon>Methylobacteriaceae</taxon>
        <taxon>Methylobacterium</taxon>
    </lineage>
</organism>
<dbReference type="GO" id="GO:0008233">
    <property type="term" value="F:peptidase activity"/>
    <property type="evidence" value="ECO:0007669"/>
    <property type="project" value="UniProtKB-KW"/>
</dbReference>
<dbReference type="PANTHER" id="PTHR43270:SF12">
    <property type="entry name" value="SUCCINYL-DIAMINOPIMELATE DESUCCINYLASE"/>
    <property type="match status" value="1"/>
</dbReference>
<keyword evidence="2" id="KW-0479">Metal-binding</keyword>
<dbReference type="RefSeq" id="WP_048463431.1">
    <property type="nucleotide sequence ID" value="NZ_JBNTQU010000006.1"/>
</dbReference>
<dbReference type="NCBIfam" id="NF005478">
    <property type="entry name" value="PRK07079.1"/>
    <property type="match status" value="1"/>
</dbReference>
<evidence type="ECO:0000313" key="4">
    <source>
        <dbReference type="EMBL" id="KMO36869.1"/>
    </source>
</evidence>
<reference evidence="4 5" key="1">
    <citation type="submission" date="2015-03" db="EMBL/GenBank/DDBJ databases">
        <title>Genome sequencing of Methylobacterium aquaticum DSM16371 type strain.</title>
        <authorList>
            <person name="Chaudhry V."/>
            <person name="Patil P.B."/>
        </authorList>
    </citation>
    <scope>NUCLEOTIDE SEQUENCE [LARGE SCALE GENOMIC DNA]</scope>
    <source>
        <strain evidence="4 5">DSM 16371</strain>
    </source>
</reference>
<dbReference type="InterPro" id="IPR002933">
    <property type="entry name" value="Peptidase_M20"/>
</dbReference>
<comment type="caution">
    <text evidence="4">The sequence shown here is derived from an EMBL/GenBank/DDBJ whole genome shotgun (WGS) entry which is preliminary data.</text>
</comment>
<dbReference type="Proteomes" id="UP000035929">
    <property type="component" value="Unassembled WGS sequence"/>
</dbReference>
<evidence type="ECO:0000256" key="1">
    <source>
        <dbReference type="ARBA" id="ARBA00022670"/>
    </source>
</evidence>
<dbReference type="GO" id="GO:0006508">
    <property type="term" value="P:proteolysis"/>
    <property type="evidence" value="ECO:0007669"/>
    <property type="project" value="UniProtKB-KW"/>
</dbReference>
<sequence length="477" mass="51108">MKEAGDTPLTDPSRDAAIAKARCSFDDGTFLDRLATLVAVPTESHPPEHRDDLVRYCAEVLGPMVEREGFSVALLDNPDPEHGPVMLATRIEDPSLPTVLVYGHGDVVRAMPERWRAGLDPWTVTVEGDRIYGRGVVDNKGQHLLAIEALCAVIAVRGRLGFNVKIFVETGEEAGSPGLRGILQRHHEACAADVFIALDGLRQSATIPEVTLGTRGGVAMDLVVDLREGGHHSGHWGGLLMDPAVVLSHAIASIISRDGRIMVPGWTPTDIPEDVRRACAAIAVDEVAGAPQPDPGWGEPGLSRAERIFMWTSAVVLASVSGQPDAPVNAVSGTARARIQVRHTVDVAADGLVDALRSHLDAQGFPQVRVVAVQERDAFPASRTPLNDPWVDRVVRSFARTSGRPPNLVPNIGASGPSELFRQELGTSVLWLPFSYGGCSQHGPDEHGLGSLFREGLGLMAGLWWDLGVEFSPRPPA</sequence>
<dbReference type="Gene3D" id="3.30.70.360">
    <property type="match status" value="1"/>
</dbReference>
<dbReference type="PANTHER" id="PTHR43270">
    <property type="entry name" value="BETA-ALA-HIS DIPEPTIDASE"/>
    <property type="match status" value="1"/>
</dbReference>
<accession>A0A0J6ST34</accession>
<dbReference type="SUPFAM" id="SSF53187">
    <property type="entry name" value="Zn-dependent exopeptidases"/>
    <property type="match status" value="1"/>
</dbReference>
<gene>
    <name evidence="4" type="ORF">VP06_08935</name>
</gene>